<feature type="transmembrane region" description="Helical" evidence="2">
    <location>
        <begin position="111"/>
        <end position="135"/>
    </location>
</feature>
<dbReference type="InterPro" id="IPR011330">
    <property type="entry name" value="Glyco_hydro/deAcase_b/a-brl"/>
</dbReference>
<dbReference type="KEGG" id="naj:B1756_07930"/>
<protein>
    <submittedName>
        <fullName evidence="3">DUF2334 domain-containing protein</fullName>
    </submittedName>
</protein>
<evidence type="ECO:0000256" key="2">
    <source>
        <dbReference type="SAM" id="Phobius"/>
    </source>
</evidence>
<reference evidence="4" key="1">
    <citation type="submission" date="2017-02" db="EMBL/GenBank/DDBJ databases">
        <title>Natronthermophilus aegyptiacus gen. nov.,sp. nov., an aerobic, extremely halophilic alkalithermophilic archaeon isolated from the athalassohaline Wadi An Natrun, Egypt.</title>
        <authorList>
            <person name="Zhao B."/>
        </authorList>
    </citation>
    <scope>NUCLEOTIDE SEQUENCE [LARGE SCALE GENOMIC DNA]</scope>
    <source>
        <strain evidence="4">JW/NM-HA 15</strain>
    </source>
</reference>
<dbReference type="GO" id="GO:0005975">
    <property type="term" value="P:carbohydrate metabolic process"/>
    <property type="evidence" value="ECO:0007669"/>
    <property type="project" value="InterPro"/>
</dbReference>
<dbReference type="AlphaFoldDB" id="A0A2Z2HR95"/>
<organism evidence="3 4">
    <name type="scientific">Natrarchaeobaculum aegyptiacum</name>
    <dbReference type="NCBI Taxonomy" id="745377"/>
    <lineage>
        <taxon>Archaea</taxon>
        <taxon>Methanobacteriati</taxon>
        <taxon>Methanobacteriota</taxon>
        <taxon>Stenosarchaea group</taxon>
        <taxon>Halobacteria</taxon>
        <taxon>Halobacteriales</taxon>
        <taxon>Natrialbaceae</taxon>
        <taxon>Natrarchaeobaculum</taxon>
    </lineage>
</organism>
<proteinExistence type="predicted"/>
<gene>
    <name evidence="3" type="ORF">B1756_07930</name>
</gene>
<evidence type="ECO:0000313" key="4">
    <source>
        <dbReference type="Proteomes" id="UP000250088"/>
    </source>
</evidence>
<dbReference type="Proteomes" id="UP000250088">
    <property type="component" value="Chromosome"/>
</dbReference>
<dbReference type="RefSeq" id="WP_086888053.1">
    <property type="nucleotide sequence ID" value="NZ_CP019893.1"/>
</dbReference>
<dbReference type="Gene3D" id="3.20.20.370">
    <property type="entry name" value="Glycoside hydrolase/deacetylase"/>
    <property type="match status" value="1"/>
</dbReference>
<evidence type="ECO:0000313" key="3">
    <source>
        <dbReference type="EMBL" id="ARS89676.1"/>
    </source>
</evidence>
<keyword evidence="2" id="KW-1133">Transmembrane helix</keyword>
<feature type="region of interest" description="Disordered" evidence="1">
    <location>
        <begin position="338"/>
        <end position="376"/>
    </location>
</feature>
<dbReference type="GeneID" id="32894000"/>
<name>A0A2Z2HR95_9EURY</name>
<dbReference type="InterPro" id="IPR018763">
    <property type="entry name" value="DUF2334"/>
</dbReference>
<feature type="compositionally biased region" description="Acidic residues" evidence="1">
    <location>
        <begin position="338"/>
        <end position="373"/>
    </location>
</feature>
<dbReference type="Pfam" id="PF10096">
    <property type="entry name" value="DUF2334"/>
    <property type="match status" value="1"/>
</dbReference>
<evidence type="ECO:0000256" key="1">
    <source>
        <dbReference type="SAM" id="MobiDB-lite"/>
    </source>
</evidence>
<dbReference type="OrthoDB" id="306789at2157"/>
<dbReference type="SUPFAM" id="SSF88713">
    <property type="entry name" value="Glycoside hydrolase/deacetylase"/>
    <property type="match status" value="1"/>
</dbReference>
<keyword evidence="2" id="KW-0812">Transmembrane</keyword>
<dbReference type="EMBL" id="CP019893">
    <property type="protein sequence ID" value="ARS89676.1"/>
    <property type="molecule type" value="Genomic_DNA"/>
</dbReference>
<keyword evidence="2" id="KW-0472">Membrane</keyword>
<keyword evidence="4" id="KW-1185">Reference proteome</keyword>
<accession>A0A2Z2HR95</accession>
<sequence>MTDTAPDRCLHCGSRSLDVDRIVEHGCGHVDSFDAFSEACPKCGRETAAEDLSAVQTVDRCRDCGVRAPVLATGSIGPLPAVSVPTLPSPDEQLNWVPARFLPDSRRSRQLFSTLLVLVVLAAGIAGAVSVTPMLQESQGDPETVETSWEEYDSIVVFRNDDIQPWYNPEAMRAVDRVFIDEEVPVTLAIIPQTGGEAPLTDDPDLCTYLRSLETDHPDQFEMALHGYTHESETDFYGGSEFGGLSESEQRERLGEGAAILDECVESPSSTFVPPMNTYDETTVEVSAAANYTTVSGGQWFTDQYYDEPNGTVFEDSGVIHVPETQSMEDWSAYAEDEYAEDGDTDDSDNGSDSNDNDGDSGDEDEAETEDAHEDVPFHDLETLTDSFDDSHADGDVHVVMLHYQYFTTDERLELLESLIQHMKGEDDVAFMTVEQLSAGLETGAIEETDDGWRVHEPIAEVTQ</sequence>